<protein>
    <submittedName>
        <fullName evidence="1">Extracellular matrix protein</fullName>
    </submittedName>
</protein>
<keyword evidence="2" id="KW-1185">Reference proteome</keyword>
<dbReference type="EMBL" id="NBNE01001394">
    <property type="protein sequence ID" value="OWZ14189.1"/>
    <property type="molecule type" value="Genomic_DNA"/>
</dbReference>
<dbReference type="OrthoDB" id="74685at2759"/>
<comment type="caution">
    <text evidence="1">The sequence shown here is derived from an EMBL/GenBank/DDBJ whole genome shotgun (WGS) entry which is preliminary data.</text>
</comment>
<sequence length="152" mass="16863">MVLKFCSPPWSDEAGAVLPRHLNSDEGQTTAVEGQRSRTERAWNDLLTATFRAKRSEESCHWEKEFSVYFDDSKPVGLGFQPSSKSNKLSLVPAESYTCVVRDVAPIGLAADYNTRCRAAGDYSRIIVDKLRVRMVNGADVANVGYADVLQM</sequence>
<reference evidence="2" key="1">
    <citation type="submission" date="2017-03" db="EMBL/GenBank/DDBJ databases">
        <title>Phytopthora megakarya and P. palmivora, two closely related causual agents of cacao black pod achieved similar genome size and gene model numbers by different mechanisms.</title>
        <authorList>
            <person name="Ali S."/>
            <person name="Shao J."/>
            <person name="Larry D.J."/>
            <person name="Kronmiller B."/>
            <person name="Shen D."/>
            <person name="Strem M.D."/>
            <person name="Melnick R.L."/>
            <person name="Guiltinan M.J."/>
            <person name="Tyler B.M."/>
            <person name="Meinhardt L.W."/>
            <person name="Bailey B.A."/>
        </authorList>
    </citation>
    <scope>NUCLEOTIDE SEQUENCE [LARGE SCALE GENOMIC DNA]</scope>
    <source>
        <strain evidence="2">zdho120</strain>
    </source>
</reference>
<accession>A0A225WAL7</accession>
<dbReference type="STRING" id="4795.A0A225WAL7"/>
<proteinExistence type="predicted"/>
<organism evidence="1 2">
    <name type="scientific">Phytophthora megakarya</name>
    <dbReference type="NCBI Taxonomy" id="4795"/>
    <lineage>
        <taxon>Eukaryota</taxon>
        <taxon>Sar</taxon>
        <taxon>Stramenopiles</taxon>
        <taxon>Oomycota</taxon>
        <taxon>Peronosporomycetes</taxon>
        <taxon>Peronosporales</taxon>
        <taxon>Peronosporaceae</taxon>
        <taxon>Phytophthora</taxon>
    </lineage>
</organism>
<gene>
    <name evidence="1" type="ORF">PHMEG_00012365</name>
</gene>
<dbReference type="AlphaFoldDB" id="A0A225WAL7"/>
<evidence type="ECO:0000313" key="1">
    <source>
        <dbReference type="EMBL" id="OWZ14189.1"/>
    </source>
</evidence>
<name>A0A225WAL7_9STRA</name>
<dbReference type="Proteomes" id="UP000198211">
    <property type="component" value="Unassembled WGS sequence"/>
</dbReference>
<evidence type="ECO:0000313" key="2">
    <source>
        <dbReference type="Proteomes" id="UP000198211"/>
    </source>
</evidence>